<dbReference type="PROSITE" id="PS51147">
    <property type="entry name" value="PFTA"/>
    <property type="match status" value="5"/>
</dbReference>
<dbReference type="InterPro" id="IPR002088">
    <property type="entry name" value="Prenyl_trans_a"/>
</dbReference>
<name>A0A1E3NZX4_WICAA</name>
<proteinExistence type="inferred from homology"/>
<organism evidence="10 11">
    <name type="scientific">Wickerhamomyces anomalus (strain ATCC 58044 / CBS 1984 / NCYC 433 / NRRL Y-366-8)</name>
    <name type="common">Yeast</name>
    <name type="synonym">Hansenula anomala</name>
    <dbReference type="NCBI Taxonomy" id="683960"/>
    <lineage>
        <taxon>Eukaryota</taxon>
        <taxon>Fungi</taxon>
        <taxon>Dikarya</taxon>
        <taxon>Ascomycota</taxon>
        <taxon>Saccharomycotina</taxon>
        <taxon>Saccharomycetes</taxon>
        <taxon>Phaffomycetales</taxon>
        <taxon>Wickerhamomycetaceae</taxon>
        <taxon>Wickerhamomyces</taxon>
    </lineage>
</organism>
<reference evidence="10 11" key="1">
    <citation type="journal article" date="2016" name="Proc. Natl. Acad. Sci. U.S.A.">
        <title>Comparative genomics of biotechnologically important yeasts.</title>
        <authorList>
            <person name="Riley R."/>
            <person name="Haridas S."/>
            <person name="Wolfe K.H."/>
            <person name="Lopes M.R."/>
            <person name="Hittinger C.T."/>
            <person name="Goeker M."/>
            <person name="Salamov A.A."/>
            <person name="Wisecaver J.H."/>
            <person name="Long T.M."/>
            <person name="Calvey C.H."/>
            <person name="Aerts A.L."/>
            <person name="Barry K.W."/>
            <person name="Choi C."/>
            <person name="Clum A."/>
            <person name="Coughlan A.Y."/>
            <person name="Deshpande S."/>
            <person name="Douglass A.P."/>
            <person name="Hanson S.J."/>
            <person name="Klenk H.-P."/>
            <person name="LaButti K.M."/>
            <person name="Lapidus A."/>
            <person name="Lindquist E.A."/>
            <person name="Lipzen A.M."/>
            <person name="Meier-Kolthoff J.P."/>
            <person name="Ohm R.A."/>
            <person name="Otillar R.P."/>
            <person name="Pangilinan J.L."/>
            <person name="Peng Y."/>
            <person name="Rokas A."/>
            <person name="Rosa C.A."/>
            <person name="Scheuner C."/>
            <person name="Sibirny A.A."/>
            <person name="Slot J.C."/>
            <person name="Stielow J.B."/>
            <person name="Sun H."/>
            <person name="Kurtzman C.P."/>
            <person name="Blackwell M."/>
            <person name="Grigoriev I.V."/>
            <person name="Jeffries T.W."/>
        </authorList>
    </citation>
    <scope>NUCLEOTIDE SEQUENCE [LARGE SCALE GENOMIC DNA]</scope>
    <source>
        <strain evidence="11">ATCC 58044 / CBS 1984 / NCYC 433 / NRRL Y-366-8</strain>
    </source>
</reference>
<dbReference type="STRING" id="683960.A0A1E3NZX4"/>
<keyword evidence="11" id="KW-1185">Reference proteome</keyword>
<keyword evidence="5 9" id="KW-0808">Transferase</keyword>
<evidence type="ECO:0000256" key="7">
    <source>
        <dbReference type="ARBA" id="ARBA00031267"/>
    </source>
</evidence>
<dbReference type="GeneID" id="30202966"/>
<dbReference type="Gene3D" id="1.25.40.120">
    <property type="entry name" value="Protein prenylyltransferase"/>
    <property type="match status" value="1"/>
</dbReference>
<evidence type="ECO:0000313" key="11">
    <source>
        <dbReference type="Proteomes" id="UP000094112"/>
    </source>
</evidence>
<dbReference type="EMBL" id="KV454211">
    <property type="protein sequence ID" value="ODQ58761.1"/>
    <property type="molecule type" value="Genomic_DNA"/>
</dbReference>
<keyword evidence="6" id="KW-0677">Repeat</keyword>
<dbReference type="GO" id="GO:0006612">
    <property type="term" value="P:protein targeting to membrane"/>
    <property type="evidence" value="ECO:0007669"/>
    <property type="project" value="EnsemblFungi"/>
</dbReference>
<evidence type="ECO:0000313" key="10">
    <source>
        <dbReference type="EMBL" id="ODQ58761.1"/>
    </source>
</evidence>
<dbReference type="AlphaFoldDB" id="A0A1E3NZX4"/>
<sequence length="336" mass="40646">MHNVKRQHFSEEVKKQRQAKDALKIRNYRSLQDKVLNLKNERVYSADVFNLTTDLLQLNPEFYTIWNYRRDIITNYYQKNSSEEDLAKLFDQELGFIMMRLKEFPKVYWIWGHRVWTLEHHPRVNWKAELMIVSKLLTMDSRNFHGWHYRRYVISKLEESTGESYALKEFDFTTEKINKDFSNFSAWHNRTKLIPILLESKPTSQFESSLGFLQQELTYLKNAMYTDPQDQSVWIYLRWLLTSDIFIEKLDRKTYIEILNQELTNVKELNQLEKEDNGVENNWCLKSIVTIETILNKIENNPTYKTEIEESLVKLIDIDPLRKNRYTYLSENYFEN</sequence>
<dbReference type="GO" id="GO:0097354">
    <property type="term" value="P:prenylation"/>
    <property type="evidence" value="ECO:0007669"/>
    <property type="project" value="UniProtKB-UniRule"/>
</dbReference>
<keyword evidence="4 9" id="KW-0637">Prenyltransferase</keyword>
<evidence type="ECO:0000256" key="4">
    <source>
        <dbReference type="ARBA" id="ARBA00022602"/>
    </source>
</evidence>
<evidence type="ECO:0000256" key="6">
    <source>
        <dbReference type="ARBA" id="ARBA00022737"/>
    </source>
</evidence>
<dbReference type="Proteomes" id="UP000094112">
    <property type="component" value="Unassembled WGS sequence"/>
</dbReference>
<protein>
    <recommendedName>
        <fullName evidence="3 9">Geranylgeranyl transferase type-2 subunit alpha</fullName>
        <ecNumber evidence="2 9">2.5.1.60</ecNumber>
    </recommendedName>
    <alternativeName>
        <fullName evidence="7 9">Geranylgeranyl transferase type II subunit alpha</fullName>
    </alternativeName>
</protein>
<dbReference type="PANTHER" id="PTHR11129:SF2">
    <property type="entry name" value="GERANYLGERANYL TRANSFERASE TYPE-2 SUBUNIT ALPHA"/>
    <property type="match status" value="1"/>
</dbReference>
<dbReference type="GO" id="GO:0006888">
    <property type="term" value="P:endoplasmic reticulum to Golgi vesicle-mediated transport"/>
    <property type="evidence" value="ECO:0007669"/>
    <property type="project" value="EnsemblFungi"/>
</dbReference>
<evidence type="ECO:0000256" key="1">
    <source>
        <dbReference type="ARBA" id="ARBA00006734"/>
    </source>
</evidence>
<evidence type="ECO:0000256" key="8">
    <source>
        <dbReference type="ARBA" id="ARBA00047658"/>
    </source>
</evidence>
<dbReference type="GO" id="GO:0005777">
    <property type="term" value="C:peroxisome"/>
    <property type="evidence" value="ECO:0007669"/>
    <property type="project" value="EnsemblFungi"/>
</dbReference>
<dbReference type="RefSeq" id="XP_019037968.1">
    <property type="nucleotide sequence ID" value="XM_019185720.1"/>
</dbReference>
<evidence type="ECO:0000256" key="9">
    <source>
        <dbReference type="RuleBase" id="RU367120"/>
    </source>
</evidence>
<dbReference type="SUPFAM" id="SSF48439">
    <property type="entry name" value="Protein prenylyltransferase"/>
    <property type="match status" value="1"/>
</dbReference>
<dbReference type="FunFam" id="1.25.40.120:FF:000035">
    <property type="entry name" value="Geranylgeranyl transferase type-2 subunit alpha"/>
    <property type="match status" value="1"/>
</dbReference>
<comment type="catalytic activity">
    <reaction evidence="8 9">
        <text>geranylgeranyl diphosphate + L-cysteinyl-[protein] = S-geranylgeranyl-L-cysteinyl-[protein] + diphosphate</text>
        <dbReference type="Rhea" id="RHEA:21240"/>
        <dbReference type="Rhea" id="RHEA-COMP:10131"/>
        <dbReference type="Rhea" id="RHEA-COMP:11537"/>
        <dbReference type="ChEBI" id="CHEBI:29950"/>
        <dbReference type="ChEBI" id="CHEBI:33019"/>
        <dbReference type="ChEBI" id="CHEBI:57533"/>
        <dbReference type="ChEBI" id="CHEBI:86021"/>
        <dbReference type="EC" id="2.5.1.60"/>
    </reaction>
</comment>
<evidence type="ECO:0000256" key="3">
    <source>
        <dbReference type="ARBA" id="ARBA00014772"/>
    </source>
</evidence>
<dbReference type="Pfam" id="PF01239">
    <property type="entry name" value="PPTA"/>
    <property type="match status" value="5"/>
</dbReference>
<dbReference type="GO" id="GO:0004663">
    <property type="term" value="F:Rab geranylgeranyltransferase activity"/>
    <property type="evidence" value="ECO:0007669"/>
    <property type="project" value="UniProtKB-UniRule"/>
</dbReference>
<dbReference type="PANTHER" id="PTHR11129">
    <property type="entry name" value="PROTEIN FARNESYLTRANSFERASE ALPHA SUBUNIT/RAB GERANYLGERANYL TRANSFERASE ALPHA SUBUNIT"/>
    <property type="match status" value="1"/>
</dbReference>
<dbReference type="OrthoDB" id="1658at2759"/>
<evidence type="ECO:0000256" key="5">
    <source>
        <dbReference type="ARBA" id="ARBA00022679"/>
    </source>
</evidence>
<comment type="similarity">
    <text evidence="1 9">Belongs to the protein prenyltransferase subunit alpha family.</text>
</comment>
<comment type="function">
    <text evidence="9">Catalyzes the transfer of a geranyl-geranyl moiety from geranyl-geranyl pyrophosphate to cysteines occuring in specific C-terminal amino acid sequences.</text>
</comment>
<evidence type="ECO:0000256" key="2">
    <source>
        <dbReference type="ARBA" id="ARBA00012656"/>
    </source>
</evidence>
<gene>
    <name evidence="10" type="ORF">WICANDRAFT_84504</name>
</gene>
<dbReference type="EC" id="2.5.1.60" evidence="2 9"/>
<dbReference type="GO" id="GO:0005968">
    <property type="term" value="C:Rab-protein geranylgeranyltransferase complex"/>
    <property type="evidence" value="ECO:0007669"/>
    <property type="project" value="EnsemblFungi"/>
</dbReference>
<accession>A0A1E3NZX4</accession>